<evidence type="ECO:0000256" key="2">
    <source>
        <dbReference type="SAM" id="MobiDB-lite"/>
    </source>
</evidence>
<dbReference type="PROSITE" id="PS50048">
    <property type="entry name" value="ZN2_CY6_FUNGAL_2"/>
    <property type="match status" value="1"/>
</dbReference>
<name>A0A5C5G537_9BASI</name>
<dbReference type="SUPFAM" id="SSF57701">
    <property type="entry name" value="Zn2/Cys6 DNA-binding domain"/>
    <property type="match status" value="1"/>
</dbReference>
<dbReference type="GO" id="GO:0008270">
    <property type="term" value="F:zinc ion binding"/>
    <property type="evidence" value="ECO:0007669"/>
    <property type="project" value="InterPro"/>
</dbReference>
<feature type="region of interest" description="Disordered" evidence="2">
    <location>
        <begin position="720"/>
        <end position="758"/>
    </location>
</feature>
<dbReference type="InterPro" id="IPR001138">
    <property type="entry name" value="Zn2Cys6_DnaBD"/>
</dbReference>
<dbReference type="STRING" id="5288.A0A5C5G537"/>
<dbReference type="GO" id="GO:0000981">
    <property type="term" value="F:DNA-binding transcription factor activity, RNA polymerase II-specific"/>
    <property type="evidence" value="ECO:0007669"/>
    <property type="project" value="InterPro"/>
</dbReference>
<evidence type="ECO:0000259" key="3">
    <source>
        <dbReference type="PROSITE" id="PS50048"/>
    </source>
</evidence>
<feature type="domain" description="Zn(2)-C6 fungal-type" evidence="3">
    <location>
        <begin position="122"/>
        <end position="152"/>
    </location>
</feature>
<feature type="region of interest" description="Disordered" evidence="2">
    <location>
        <begin position="92"/>
        <end position="111"/>
    </location>
</feature>
<comment type="caution">
    <text evidence="4">The sequence shown here is derived from an EMBL/GenBank/DDBJ whole genome shotgun (WGS) entry which is preliminary data.</text>
</comment>
<dbReference type="CDD" id="cd00067">
    <property type="entry name" value="GAL4"/>
    <property type="match status" value="1"/>
</dbReference>
<dbReference type="Gene3D" id="4.10.240.10">
    <property type="entry name" value="Zn(2)-C6 fungal-type DNA-binding domain"/>
    <property type="match status" value="1"/>
</dbReference>
<dbReference type="InterPro" id="IPR050987">
    <property type="entry name" value="AtrR-like"/>
</dbReference>
<feature type="region of interest" description="Disordered" evidence="2">
    <location>
        <begin position="1"/>
        <end position="82"/>
    </location>
</feature>
<feature type="compositionally biased region" description="Low complexity" evidence="2">
    <location>
        <begin position="791"/>
        <end position="806"/>
    </location>
</feature>
<keyword evidence="1" id="KW-0539">Nucleus</keyword>
<keyword evidence="5" id="KW-1185">Reference proteome</keyword>
<dbReference type="PANTHER" id="PTHR46910">
    <property type="entry name" value="TRANSCRIPTION FACTOR PDR1"/>
    <property type="match status" value="1"/>
</dbReference>
<evidence type="ECO:0000313" key="4">
    <source>
        <dbReference type="EMBL" id="TNY24237.1"/>
    </source>
</evidence>
<evidence type="ECO:0000256" key="1">
    <source>
        <dbReference type="ARBA" id="ARBA00023242"/>
    </source>
</evidence>
<feature type="compositionally biased region" description="Pro residues" evidence="2">
    <location>
        <begin position="26"/>
        <end position="37"/>
    </location>
</feature>
<dbReference type="OrthoDB" id="4236860at2759"/>
<feature type="compositionally biased region" description="Polar residues" evidence="2">
    <location>
        <begin position="743"/>
        <end position="758"/>
    </location>
</feature>
<dbReference type="Pfam" id="PF00172">
    <property type="entry name" value="Zn_clus"/>
    <property type="match status" value="1"/>
</dbReference>
<dbReference type="Proteomes" id="UP000311382">
    <property type="component" value="Unassembled WGS sequence"/>
</dbReference>
<feature type="compositionally biased region" description="Low complexity" evidence="2">
    <location>
        <begin position="817"/>
        <end position="827"/>
    </location>
</feature>
<dbReference type="SMART" id="SM00066">
    <property type="entry name" value="GAL4"/>
    <property type="match status" value="1"/>
</dbReference>
<feature type="compositionally biased region" description="Low complexity" evidence="2">
    <location>
        <begin position="69"/>
        <end position="80"/>
    </location>
</feature>
<organism evidence="4 5">
    <name type="scientific">Rhodotorula diobovata</name>
    <dbReference type="NCBI Taxonomy" id="5288"/>
    <lineage>
        <taxon>Eukaryota</taxon>
        <taxon>Fungi</taxon>
        <taxon>Dikarya</taxon>
        <taxon>Basidiomycota</taxon>
        <taxon>Pucciniomycotina</taxon>
        <taxon>Microbotryomycetes</taxon>
        <taxon>Sporidiobolales</taxon>
        <taxon>Sporidiobolaceae</taxon>
        <taxon>Rhodotorula</taxon>
    </lineage>
</organism>
<evidence type="ECO:0000313" key="5">
    <source>
        <dbReference type="Proteomes" id="UP000311382"/>
    </source>
</evidence>
<dbReference type="InterPro" id="IPR036864">
    <property type="entry name" value="Zn2-C6_fun-type_DNA-bd_sf"/>
</dbReference>
<feature type="region of interest" description="Disordered" evidence="2">
    <location>
        <begin position="791"/>
        <end position="841"/>
    </location>
</feature>
<accession>A0A5C5G537</accession>
<dbReference type="AlphaFoldDB" id="A0A5C5G537"/>
<proteinExistence type="predicted"/>
<dbReference type="EMBL" id="SOZI01000004">
    <property type="protein sequence ID" value="TNY24237.1"/>
    <property type="molecule type" value="Genomic_DNA"/>
</dbReference>
<dbReference type="PROSITE" id="PS00463">
    <property type="entry name" value="ZN2_CY6_FUNGAL_1"/>
    <property type="match status" value="1"/>
</dbReference>
<sequence length="903" mass="96885">MEGFAGDASAPPPHPVYTPYTFSTAPPLPSSYPPTAPSFPAYHHATVPPPPSHAVPHRQGSGTDESMLPSPSSSRRTSATDVHGVSVVPTTLHQGAWTGDDPDMLAEEGAPPPKIIQKADRSCKKCRERRVRCGREFPTCARCKKRRDACQFGEGVHIEETVEGSDQQRIADLEGKITLLQTQLRTASTTAVRPAPVLVSSGPPTALGRASLAVDISRALTDILTPADSTVVATFLAEESQAGGKPSNFGSVDFRLAAGGLAHAVTCHLLDTAIRACDSKLPALASIASRVPLFKANLHDLEPHDQVNVATLCALGARTSSDSSLFGVASVSSPEGTPVPALFATVGSRREALCRTLEKRARETAWASGLFRTATGESAEAVAALTMLSLHEENNPEETRWFVRQAVGLFLDLRHSEMLQGTRSTLGKTVGLAIFLADAQLAVRCGRPTVISPLELQDYWATSGLSIPDLVNARLPEMVDSMLATTMTYEDVGTLIETIFFYVFACYRVFAQVTSPARRTGSSSVLSFVRNLWNLVDQLHNAIQRLQQHLVSLSDPFPGSEGDPHAVDHAILLAVLGDDILVHLVGYIHMYLLRDRSSGMYGPEREGDEDLVRARGESSMRVFKCLKLFAFYCQLYCGSQDKHNVFHLLMQLAPLGNWTELVALRIGQPGGPMSDEFEVSEEEVEWFRMALELSLFYSPRLGPALQAVVAARQKHLYKAPPPVYQSQPSPSFAPTVPAMPHLSAQQDPSLTSPVPSNGSLHYPYSPRMSFDVATATSNGAHLGLSAPVTTFSPTSPSSAPLSFPFVHPHRSADPSRTQTPQQQPTPTGSGNGNGLQGLHTQEGFADGAADDLAGTTAGSDVRSAFRSVAWADLSLTPAPVMGSDESADSAEDWTRGGVPRGAK</sequence>
<dbReference type="PANTHER" id="PTHR46910:SF1">
    <property type="entry name" value="MISCELLANEOUS ZN(II)2CYS6 TRANSCRIPTION FACTOR (EUROFUNG)-RELATED"/>
    <property type="match status" value="1"/>
</dbReference>
<gene>
    <name evidence="4" type="ORF">DMC30DRAFT_413470</name>
</gene>
<feature type="region of interest" description="Disordered" evidence="2">
    <location>
        <begin position="875"/>
        <end position="903"/>
    </location>
</feature>
<protein>
    <recommendedName>
        <fullName evidence="3">Zn(2)-C6 fungal-type domain-containing protein</fullName>
    </recommendedName>
</protein>
<reference evidence="4 5" key="1">
    <citation type="submission" date="2019-03" db="EMBL/GenBank/DDBJ databases">
        <title>Rhodosporidium diobovatum UCD-FST 08-225 genome sequencing, assembly, and annotation.</title>
        <authorList>
            <person name="Fakankun I.U."/>
            <person name="Fristensky B."/>
            <person name="Levin D.B."/>
        </authorList>
    </citation>
    <scope>NUCLEOTIDE SEQUENCE [LARGE SCALE GENOMIC DNA]</scope>
    <source>
        <strain evidence="4 5">UCD-FST 08-225</strain>
    </source>
</reference>